<keyword evidence="4" id="KW-0808">Transferase</keyword>
<gene>
    <name evidence="13" type="ORF">DN068_06500</name>
</gene>
<dbReference type="SUPFAM" id="SSF55874">
    <property type="entry name" value="ATPase domain of HSP90 chaperone/DNA topoisomerase II/histidine kinase"/>
    <property type="match status" value="1"/>
</dbReference>
<dbReference type="GO" id="GO:0000155">
    <property type="term" value="F:phosphorelay sensor kinase activity"/>
    <property type="evidence" value="ECO:0007669"/>
    <property type="project" value="InterPro"/>
</dbReference>
<dbReference type="InterPro" id="IPR005467">
    <property type="entry name" value="His_kinase_dom"/>
</dbReference>
<keyword evidence="9" id="KW-0802">TPR repeat</keyword>
<dbReference type="Pfam" id="PF07730">
    <property type="entry name" value="HisKA_3"/>
    <property type="match status" value="1"/>
</dbReference>
<keyword evidence="8" id="KW-0902">Two-component regulatory system</keyword>
<dbReference type="GO" id="GO:0005524">
    <property type="term" value="F:ATP binding"/>
    <property type="evidence" value="ECO:0007669"/>
    <property type="project" value="UniProtKB-KW"/>
</dbReference>
<organism evidence="13 14">
    <name type="scientific">Taibaiella soli</name>
    <dbReference type="NCBI Taxonomy" id="1649169"/>
    <lineage>
        <taxon>Bacteria</taxon>
        <taxon>Pseudomonadati</taxon>
        <taxon>Bacteroidota</taxon>
        <taxon>Chitinophagia</taxon>
        <taxon>Chitinophagales</taxon>
        <taxon>Chitinophagaceae</taxon>
        <taxon>Taibaiella</taxon>
    </lineage>
</organism>
<evidence type="ECO:0000256" key="9">
    <source>
        <dbReference type="PROSITE-ProRule" id="PRU00339"/>
    </source>
</evidence>
<evidence type="ECO:0000256" key="4">
    <source>
        <dbReference type="ARBA" id="ARBA00022679"/>
    </source>
</evidence>
<name>A0A2W2ADV6_9BACT</name>
<keyword evidence="10" id="KW-0175">Coiled coil</keyword>
<dbReference type="InterPro" id="IPR011712">
    <property type="entry name" value="Sig_transdc_His_kin_sub3_dim/P"/>
</dbReference>
<evidence type="ECO:0000256" key="11">
    <source>
        <dbReference type="SAM" id="Phobius"/>
    </source>
</evidence>
<keyword evidence="3" id="KW-0597">Phosphoprotein</keyword>
<evidence type="ECO:0000256" key="8">
    <source>
        <dbReference type="ARBA" id="ARBA00023012"/>
    </source>
</evidence>
<dbReference type="PROSITE" id="PS50109">
    <property type="entry name" value="HIS_KIN"/>
    <property type="match status" value="1"/>
</dbReference>
<dbReference type="OrthoDB" id="617348at2"/>
<dbReference type="AlphaFoldDB" id="A0A2W2ADV6"/>
<evidence type="ECO:0000313" key="13">
    <source>
        <dbReference type="EMBL" id="PZF73645.1"/>
    </source>
</evidence>
<reference evidence="13 14" key="1">
    <citation type="submission" date="2018-06" db="EMBL/GenBank/DDBJ databases">
        <title>Mucibacter soli gen. nov., sp. nov., a new member of the family Chitinophagaceae producing mucin.</title>
        <authorList>
            <person name="Kim M.-K."/>
            <person name="Park S."/>
            <person name="Kim T.-S."/>
            <person name="Joung Y."/>
            <person name="Han J.-H."/>
            <person name="Kim S.B."/>
        </authorList>
    </citation>
    <scope>NUCLEOTIDE SEQUENCE [LARGE SCALE GENOMIC DNA]</scope>
    <source>
        <strain evidence="13 14">R1-15</strain>
    </source>
</reference>
<feature type="coiled-coil region" evidence="10">
    <location>
        <begin position="360"/>
        <end position="401"/>
    </location>
</feature>
<accession>A0A2W2ADV6</accession>
<dbReference type="InterPro" id="IPR011990">
    <property type="entry name" value="TPR-like_helical_dom_sf"/>
</dbReference>
<dbReference type="Proteomes" id="UP000248745">
    <property type="component" value="Unassembled WGS sequence"/>
</dbReference>
<dbReference type="Gene3D" id="1.20.5.1930">
    <property type="match status" value="1"/>
</dbReference>
<evidence type="ECO:0000313" key="14">
    <source>
        <dbReference type="Proteomes" id="UP000248745"/>
    </source>
</evidence>
<dbReference type="InterPro" id="IPR019734">
    <property type="entry name" value="TPR_rpt"/>
</dbReference>
<dbReference type="SMART" id="SM00387">
    <property type="entry name" value="HATPase_c"/>
    <property type="match status" value="1"/>
</dbReference>
<dbReference type="PANTHER" id="PTHR24421:SF10">
    <property type="entry name" value="NITRATE_NITRITE SENSOR PROTEIN NARQ"/>
    <property type="match status" value="1"/>
</dbReference>
<evidence type="ECO:0000256" key="3">
    <source>
        <dbReference type="ARBA" id="ARBA00022553"/>
    </source>
</evidence>
<dbReference type="InterPro" id="IPR050482">
    <property type="entry name" value="Sensor_HK_TwoCompSys"/>
</dbReference>
<feature type="transmembrane region" description="Helical" evidence="11">
    <location>
        <begin position="406"/>
        <end position="425"/>
    </location>
</feature>
<keyword evidence="11" id="KW-0812">Transmembrane</keyword>
<keyword evidence="6" id="KW-0418">Kinase</keyword>
<evidence type="ECO:0000256" key="2">
    <source>
        <dbReference type="ARBA" id="ARBA00012438"/>
    </source>
</evidence>
<dbReference type="RefSeq" id="WP_110998095.1">
    <property type="nucleotide sequence ID" value="NZ_QKTW01000010.1"/>
</dbReference>
<keyword evidence="7" id="KW-0067">ATP-binding</keyword>
<keyword evidence="11" id="KW-0472">Membrane</keyword>
<dbReference type="CDD" id="cd16917">
    <property type="entry name" value="HATPase_UhpB-NarQ-NarX-like"/>
    <property type="match status" value="1"/>
</dbReference>
<keyword evidence="14" id="KW-1185">Reference proteome</keyword>
<keyword evidence="11" id="KW-1133">Transmembrane helix</keyword>
<feature type="domain" description="Histidine kinase" evidence="12">
    <location>
        <begin position="562"/>
        <end position="649"/>
    </location>
</feature>
<dbReference type="InterPro" id="IPR036890">
    <property type="entry name" value="HATPase_C_sf"/>
</dbReference>
<dbReference type="GO" id="GO:0046983">
    <property type="term" value="F:protein dimerization activity"/>
    <property type="evidence" value="ECO:0007669"/>
    <property type="project" value="InterPro"/>
</dbReference>
<dbReference type="EMBL" id="QKTW01000010">
    <property type="protein sequence ID" value="PZF73645.1"/>
    <property type="molecule type" value="Genomic_DNA"/>
</dbReference>
<comment type="catalytic activity">
    <reaction evidence="1">
        <text>ATP + protein L-histidine = ADP + protein N-phospho-L-histidine.</text>
        <dbReference type="EC" id="2.7.13.3"/>
    </reaction>
</comment>
<protein>
    <recommendedName>
        <fullName evidence="2">histidine kinase</fullName>
        <ecNumber evidence="2">2.7.13.3</ecNumber>
    </recommendedName>
</protein>
<evidence type="ECO:0000256" key="5">
    <source>
        <dbReference type="ARBA" id="ARBA00022741"/>
    </source>
</evidence>
<dbReference type="Pfam" id="PF02518">
    <property type="entry name" value="HATPase_c"/>
    <property type="match status" value="1"/>
</dbReference>
<dbReference type="EC" id="2.7.13.3" evidence="2"/>
<dbReference type="InterPro" id="IPR003594">
    <property type="entry name" value="HATPase_dom"/>
</dbReference>
<dbReference type="SUPFAM" id="SSF48452">
    <property type="entry name" value="TPR-like"/>
    <property type="match status" value="1"/>
</dbReference>
<comment type="caution">
    <text evidence="13">The sequence shown here is derived from an EMBL/GenBank/DDBJ whole genome shotgun (WGS) entry which is preliminary data.</text>
</comment>
<keyword evidence="5" id="KW-0547">Nucleotide-binding</keyword>
<dbReference type="GO" id="GO:0016020">
    <property type="term" value="C:membrane"/>
    <property type="evidence" value="ECO:0007669"/>
    <property type="project" value="InterPro"/>
</dbReference>
<proteinExistence type="predicted"/>
<evidence type="ECO:0000256" key="10">
    <source>
        <dbReference type="SAM" id="Coils"/>
    </source>
</evidence>
<feature type="repeat" description="TPR" evidence="9">
    <location>
        <begin position="292"/>
        <end position="325"/>
    </location>
</feature>
<dbReference type="Pfam" id="PF13374">
    <property type="entry name" value="TPR_10"/>
    <property type="match status" value="1"/>
</dbReference>
<dbReference type="Gene3D" id="3.30.565.10">
    <property type="entry name" value="Histidine kinase-like ATPase, C-terminal domain"/>
    <property type="match status" value="1"/>
</dbReference>
<evidence type="ECO:0000256" key="1">
    <source>
        <dbReference type="ARBA" id="ARBA00000085"/>
    </source>
</evidence>
<dbReference type="PANTHER" id="PTHR24421">
    <property type="entry name" value="NITRATE/NITRITE SENSOR PROTEIN NARX-RELATED"/>
    <property type="match status" value="1"/>
</dbReference>
<evidence type="ECO:0000259" key="12">
    <source>
        <dbReference type="PROSITE" id="PS50109"/>
    </source>
</evidence>
<dbReference type="Gene3D" id="1.25.40.10">
    <property type="entry name" value="Tetratricopeptide repeat domain"/>
    <property type="match status" value="1"/>
</dbReference>
<sequence>MDWIKYWKSVAFCRSLVGPLLCLLLVIASRSAVSARALKNPCIQELQSISTNAQKIFMNTGFRDSVDEIHRDIAQMKTAHDTQRVRQDYMRLSDLFINFGQTDSSLYFLNIAETLVDTHSPQLILVNVYLKRCKTYFQKGSLDTALLCAYRGLHMLDQTDGNPAKEARLRARFYIYISMVFVVNNHPDLALVYCNKSESIVAKLGDNVLAANLLMLKAGISSADSTLFKERSIELYSRAAEFSIAHDNPDGAAVALVNMSVYYYEHDSLCAAVAALKKVFTLSDAKFSYTMLSAYSTIGEIYFTQGEYARAEQCFKIVIDASRKYNIREGEYHAHDFLYKIYREQGNYNSALDHLEQFYLQKEKREGNQLTSALTEMEMRYKTEEKDKQIVKQQLQIANQENRLKTYAIVGGSVVVIAIFLLLLFRIRGVRQLSKIQVLRKEQQIGNLKAVLQGEEQERARIASELHDGIGAKIAVAKLNIDMLTKRYPMMGDLSEVLHILEETSDEIRETSHNLLPNVLAKNTLQEALIQYCNSINSTALQMHLQFEDDIADYEGDVKLTLYRILQELLQNIVKHAQASKVYIQIRERGDTLRMTIEDDGKGFDPSEISGGLGLEHVKIRVRSLDGTLVMDSDALHGSTFFITFPLSTLRKTHLYDPNRIIG</sequence>
<evidence type="ECO:0000256" key="7">
    <source>
        <dbReference type="ARBA" id="ARBA00022840"/>
    </source>
</evidence>
<dbReference type="PROSITE" id="PS50005">
    <property type="entry name" value="TPR"/>
    <property type="match status" value="1"/>
</dbReference>
<evidence type="ECO:0000256" key="6">
    <source>
        <dbReference type="ARBA" id="ARBA00022777"/>
    </source>
</evidence>
<dbReference type="SMART" id="SM00028">
    <property type="entry name" value="TPR"/>
    <property type="match status" value="3"/>
</dbReference>